<organism evidence="2 3">
    <name type="scientific">Amycolatopsis coloradensis</name>
    <dbReference type="NCBI Taxonomy" id="76021"/>
    <lineage>
        <taxon>Bacteria</taxon>
        <taxon>Bacillati</taxon>
        <taxon>Actinomycetota</taxon>
        <taxon>Actinomycetes</taxon>
        <taxon>Pseudonocardiales</taxon>
        <taxon>Pseudonocardiaceae</taxon>
        <taxon>Amycolatopsis</taxon>
    </lineage>
</organism>
<dbReference type="Gene3D" id="3.90.1720.10">
    <property type="entry name" value="endopeptidase domain like (from Nostoc punctiforme)"/>
    <property type="match status" value="1"/>
</dbReference>
<protein>
    <recommendedName>
        <fullName evidence="1">Peptidase C51 domain-containing protein</fullName>
    </recommendedName>
</protein>
<dbReference type="SUPFAM" id="SSF54001">
    <property type="entry name" value="Cysteine proteinases"/>
    <property type="match status" value="1"/>
</dbReference>
<proteinExistence type="predicted"/>
<accession>A0A1R0KVM1</accession>
<name>A0A1R0KVM1_9PSEU</name>
<gene>
    <name evidence="2" type="ORF">BS329_09580</name>
</gene>
<dbReference type="PROSITE" id="PS50911">
    <property type="entry name" value="CHAP"/>
    <property type="match status" value="1"/>
</dbReference>
<feature type="domain" description="Peptidase C51" evidence="1">
    <location>
        <begin position="20"/>
        <end position="147"/>
    </location>
</feature>
<comment type="caution">
    <text evidence="2">The sequence shown here is derived from an EMBL/GenBank/DDBJ whole genome shotgun (WGS) entry which is preliminary data.</text>
</comment>
<keyword evidence="3" id="KW-1185">Reference proteome</keyword>
<dbReference type="InterPro" id="IPR007921">
    <property type="entry name" value="CHAP_dom"/>
</dbReference>
<evidence type="ECO:0000259" key="1">
    <source>
        <dbReference type="PROSITE" id="PS50911"/>
    </source>
</evidence>
<evidence type="ECO:0000313" key="2">
    <source>
        <dbReference type="EMBL" id="OLZ53078.1"/>
    </source>
</evidence>
<dbReference type="EMBL" id="MQUQ01000005">
    <property type="protein sequence ID" value="OLZ53078.1"/>
    <property type="molecule type" value="Genomic_DNA"/>
</dbReference>
<evidence type="ECO:0000313" key="3">
    <source>
        <dbReference type="Proteomes" id="UP000187486"/>
    </source>
</evidence>
<sequence length="178" mass="18728">MIFDVTAVFGLQGVAAAGSDDYPAQWRSAVQDSLLDSWGYYNRECTSCVAWRLHARNSFEMPRAIGNAGAWGSWSGQRGYAVNGIPAVGAIAESAGHVAWVEAVNGDGTVTLEEYNQNFQGTYGRRTVAASSYHSKDITPSPGGVVSASVSTSVVTISLRISGCIRTSTSPRPTAASS</sequence>
<dbReference type="Proteomes" id="UP000187486">
    <property type="component" value="Unassembled WGS sequence"/>
</dbReference>
<reference evidence="2 3" key="1">
    <citation type="submission" date="2016-01" db="EMBL/GenBank/DDBJ databases">
        <title>Amycolatopsis coloradensis genome sequencing and assembly.</title>
        <authorList>
            <person name="Mayilraj S."/>
        </authorList>
    </citation>
    <scope>NUCLEOTIDE SEQUENCE [LARGE SCALE GENOMIC DNA]</scope>
    <source>
        <strain evidence="2 3">DSM 44225</strain>
    </source>
</reference>
<dbReference type="InterPro" id="IPR038765">
    <property type="entry name" value="Papain-like_cys_pep_sf"/>
</dbReference>
<dbReference type="Pfam" id="PF05257">
    <property type="entry name" value="CHAP"/>
    <property type="match status" value="1"/>
</dbReference>
<dbReference type="AlphaFoldDB" id="A0A1R0KVM1"/>